<feature type="signal peptide" evidence="2">
    <location>
        <begin position="1"/>
        <end position="19"/>
    </location>
</feature>
<dbReference type="PANTHER" id="PTHR45648:SF22">
    <property type="entry name" value="GDSL LIPASE_ACYLHYDROLASE FAMILY PROTEIN (AFU_ORTHOLOGUE AFUA_4G14700)"/>
    <property type="match status" value="1"/>
</dbReference>
<evidence type="ECO:0000313" key="4">
    <source>
        <dbReference type="Proteomes" id="UP000275385"/>
    </source>
</evidence>
<dbReference type="InterPro" id="IPR051058">
    <property type="entry name" value="GDSL_Est/Lipase"/>
</dbReference>
<gene>
    <name evidence="3" type="ORF">DL546_001208</name>
</gene>
<accession>A0A420Y2R6</accession>
<protein>
    <recommendedName>
        <fullName evidence="5">SGNH hydrolase-type esterase domain-containing protein</fullName>
    </recommendedName>
</protein>
<organism evidence="3 4">
    <name type="scientific">Coniochaeta pulveracea</name>
    <dbReference type="NCBI Taxonomy" id="177199"/>
    <lineage>
        <taxon>Eukaryota</taxon>
        <taxon>Fungi</taxon>
        <taxon>Dikarya</taxon>
        <taxon>Ascomycota</taxon>
        <taxon>Pezizomycotina</taxon>
        <taxon>Sordariomycetes</taxon>
        <taxon>Sordariomycetidae</taxon>
        <taxon>Coniochaetales</taxon>
        <taxon>Coniochaetaceae</taxon>
        <taxon>Coniochaeta</taxon>
    </lineage>
</organism>
<evidence type="ECO:0000313" key="3">
    <source>
        <dbReference type="EMBL" id="RKU42162.1"/>
    </source>
</evidence>
<keyword evidence="2" id="KW-0732">Signal</keyword>
<evidence type="ECO:0008006" key="5">
    <source>
        <dbReference type="Google" id="ProtNLM"/>
    </source>
</evidence>
<dbReference type="PANTHER" id="PTHR45648">
    <property type="entry name" value="GDSL LIPASE/ACYLHYDROLASE FAMILY PROTEIN (AFU_ORTHOLOGUE AFUA_4G14700)"/>
    <property type="match status" value="1"/>
</dbReference>
<dbReference type="CDD" id="cd01846">
    <property type="entry name" value="fatty_acyltransferase_like"/>
    <property type="match status" value="1"/>
</dbReference>
<reference evidence="3 4" key="1">
    <citation type="submission" date="2018-08" db="EMBL/GenBank/DDBJ databases">
        <title>Draft genome of the lignicolous fungus Coniochaeta pulveracea.</title>
        <authorList>
            <person name="Borstlap C.J."/>
            <person name="De Witt R.N."/>
            <person name="Botha A."/>
            <person name="Volschenk H."/>
        </authorList>
    </citation>
    <scope>NUCLEOTIDE SEQUENCE [LARGE SCALE GENOMIC DNA]</scope>
    <source>
        <strain evidence="3 4">CAB683</strain>
    </source>
</reference>
<name>A0A420Y2R6_9PEZI</name>
<evidence type="ECO:0000256" key="2">
    <source>
        <dbReference type="SAM" id="SignalP"/>
    </source>
</evidence>
<dbReference type="GO" id="GO:0016788">
    <property type="term" value="F:hydrolase activity, acting on ester bonds"/>
    <property type="evidence" value="ECO:0007669"/>
    <property type="project" value="InterPro"/>
</dbReference>
<sequence length="346" mass="38287">MMLLSIFLVGAVAAKNCQAKKDFDNLVTFGDSYTDNGRLNYYSNHDGQGPPPGVYQDVQNVTASGGRTWPQYVQDLTGATLRDYAVSGATCSNLIVDREAAWIHRDFPSVLEDEIPGFKADVAFKTLYPNRTAKNTVYALWIGTNDVGYGGFLSDSEAPGSTLTTYVDCVWTVFDNIYQTGGRRFVLLNLAPLDLSPLYSPQSEGGIGDSQYWGNKTAYNETEYQQKMKQYTTTLNTVFDYGVPFQTTVKNRWPQASVTIFNVHQLLTDIHNNPGKYLAAPASTSYYHQVNPVTGASSNLPGSLDQYMWYDELHPSNKTDSVIAKEFVDVVAGTSPYATQYGAKNF</sequence>
<evidence type="ECO:0000256" key="1">
    <source>
        <dbReference type="ARBA" id="ARBA00022801"/>
    </source>
</evidence>
<dbReference type="SUPFAM" id="SSF52266">
    <property type="entry name" value="SGNH hydrolase"/>
    <property type="match status" value="1"/>
</dbReference>
<dbReference type="Pfam" id="PF00657">
    <property type="entry name" value="Lipase_GDSL"/>
    <property type="match status" value="1"/>
</dbReference>
<dbReference type="Proteomes" id="UP000275385">
    <property type="component" value="Unassembled WGS sequence"/>
</dbReference>
<comment type="caution">
    <text evidence="3">The sequence shown here is derived from an EMBL/GenBank/DDBJ whole genome shotgun (WGS) entry which is preliminary data.</text>
</comment>
<dbReference type="InterPro" id="IPR036514">
    <property type="entry name" value="SGNH_hydro_sf"/>
</dbReference>
<proteinExistence type="predicted"/>
<feature type="chain" id="PRO_5019460512" description="SGNH hydrolase-type esterase domain-containing protein" evidence="2">
    <location>
        <begin position="20"/>
        <end position="346"/>
    </location>
</feature>
<dbReference type="OrthoDB" id="1600564at2759"/>
<dbReference type="EMBL" id="QVQW01000060">
    <property type="protein sequence ID" value="RKU42162.1"/>
    <property type="molecule type" value="Genomic_DNA"/>
</dbReference>
<dbReference type="Gene3D" id="3.40.50.1110">
    <property type="entry name" value="SGNH hydrolase"/>
    <property type="match status" value="1"/>
</dbReference>
<keyword evidence="1" id="KW-0378">Hydrolase</keyword>
<keyword evidence="4" id="KW-1185">Reference proteome</keyword>
<dbReference type="InterPro" id="IPR001087">
    <property type="entry name" value="GDSL"/>
</dbReference>
<dbReference type="AlphaFoldDB" id="A0A420Y2R6"/>
<dbReference type="STRING" id="177199.A0A420Y2R6"/>